<evidence type="ECO:0000256" key="2">
    <source>
        <dbReference type="ARBA" id="ARBA00022512"/>
    </source>
</evidence>
<feature type="region of interest" description="Disordered" evidence="6">
    <location>
        <begin position="327"/>
        <end position="355"/>
    </location>
</feature>
<gene>
    <name evidence="8" type="ORF">IV54_GL000072</name>
</gene>
<organism evidence="8 9">
    <name type="scientific">Levilactobacillus paucivorans</name>
    <dbReference type="NCBI Taxonomy" id="616990"/>
    <lineage>
        <taxon>Bacteria</taxon>
        <taxon>Bacillati</taxon>
        <taxon>Bacillota</taxon>
        <taxon>Bacilli</taxon>
        <taxon>Lactobacillales</taxon>
        <taxon>Lactobacillaceae</taxon>
        <taxon>Levilactobacillus</taxon>
    </lineage>
</organism>
<dbReference type="PATRIC" id="fig|616990.3.peg.77"/>
<proteinExistence type="predicted"/>
<dbReference type="EMBL" id="JQCA01000072">
    <property type="protein sequence ID" value="KRO03622.1"/>
    <property type="molecule type" value="Genomic_DNA"/>
</dbReference>
<evidence type="ECO:0000313" key="8">
    <source>
        <dbReference type="EMBL" id="KRO03622.1"/>
    </source>
</evidence>
<sequence>MKRSWRTLLLGLLTVSCVWLLGTGIVAKAATVKDGLYQVPVKILKEKEKSTSTADQFFGSQAVARVTGAQTTLILISNGAQFISSMTVADQPAAVVKTVGKQALYQVTVAGQKSPLAASFKLTTPVGKMTEAARVALDWAKVKPLSDSVDTADLLAAGTTLAQQPAKAASANPAIPATAEAKSETTPVAKQYWRYRVLQGDRMNVSQANQYYTNVATVAPNGSGYRVTLKVQYAKSLKLGARAVVPESINGQAVPASHVTYGESGQNETMTYWFEISKLSQLTAKLIPGQIHVTVPALNMSQVFPVRFQFAASGAADQAQAAQVAALPNKTTRATPTANPTADQSAPKLPATGDQTSKTGMLVGLILLSLSLIWRGGWTRETR</sequence>
<dbReference type="InterPro" id="IPR019931">
    <property type="entry name" value="LPXTG_anchor"/>
</dbReference>
<dbReference type="AlphaFoldDB" id="A0A0R2LQQ3"/>
<dbReference type="Pfam" id="PF05031">
    <property type="entry name" value="NEAT"/>
    <property type="match status" value="1"/>
</dbReference>
<accession>A0A0R2LQQ3</accession>
<feature type="domain" description="NEAT" evidence="7">
    <location>
        <begin position="32"/>
        <end position="165"/>
    </location>
</feature>
<keyword evidence="9" id="KW-1185">Reference proteome</keyword>
<dbReference type="PROSITE" id="PS51257">
    <property type="entry name" value="PROKAR_LIPOPROTEIN"/>
    <property type="match status" value="1"/>
</dbReference>
<dbReference type="NCBIfam" id="TIGR01167">
    <property type="entry name" value="LPXTG_anchor"/>
    <property type="match status" value="1"/>
</dbReference>
<dbReference type="Gene3D" id="2.60.40.1850">
    <property type="match status" value="2"/>
</dbReference>
<dbReference type="GO" id="GO:0030313">
    <property type="term" value="C:cell envelope"/>
    <property type="evidence" value="ECO:0007669"/>
    <property type="project" value="UniProtKB-SubCell"/>
</dbReference>
<protein>
    <submittedName>
        <fullName evidence="8">Cell surface protein</fullName>
    </submittedName>
</protein>
<evidence type="ECO:0000256" key="6">
    <source>
        <dbReference type="SAM" id="MobiDB-lite"/>
    </source>
</evidence>
<evidence type="ECO:0000256" key="1">
    <source>
        <dbReference type="ARBA" id="ARBA00004196"/>
    </source>
</evidence>
<feature type="compositionally biased region" description="Low complexity" evidence="6">
    <location>
        <begin position="327"/>
        <end position="342"/>
    </location>
</feature>
<reference evidence="8 9" key="1">
    <citation type="journal article" date="2015" name="Genome Announc.">
        <title>Expanding the biotechnology potential of lactobacilli through comparative genomics of 213 strains and associated genera.</title>
        <authorList>
            <person name="Sun Z."/>
            <person name="Harris H.M."/>
            <person name="McCann A."/>
            <person name="Guo C."/>
            <person name="Argimon S."/>
            <person name="Zhang W."/>
            <person name="Yang X."/>
            <person name="Jeffery I.B."/>
            <person name="Cooney J.C."/>
            <person name="Kagawa T.F."/>
            <person name="Liu W."/>
            <person name="Song Y."/>
            <person name="Salvetti E."/>
            <person name="Wrobel A."/>
            <person name="Rasinkangas P."/>
            <person name="Parkhill J."/>
            <person name="Rea M.C."/>
            <person name="O'Sullivan O."/>
            <person name="Ritari J."/>
            <person name="Douillard F.P."/>
            <person name="Paul Ross R."/>
            <person name="Yang R."/>
            <person name="Briner A.E."/>
            <person name="Felis G.E."/>
            <person name="de Vos W.M."/>
            <person name="Barrangou R."/>
            <person name="Klaenhammer T.R."/>
            <person name="Caufield P.W."/>
            <person name="Cui Y."/>
            <person name="Zhang H."/>
            <person name="O'Toole P.W."/>
        </authorList>
    </citation>
    <scope>NUCLEOTIDE SEQUENCE [LARGE SCALE GENOMIC DNA]</scope>
    <source>
        <strain evidence="8 9">DSM 22467</strain>
    </source>
</reference>
<evidence type="ECO:0000313" key="9">
    <source>
        <dbReference type="Proteomes" id="UP000051906"/>
    </source>
</evidence>
<keyword evidence="3" id="KW-0964">Secreted</keyword>
<dbReference type="RefSeq" id="WP_083488547.1">
    <property type="nucleotide sequence ID" value="NZ_JQCA01000072.1"/>
</dbReference>
<dbReference type="PROSITE" id="PS50978">
    <property type="entry name" value="NEAT"/>
    <property type="match status" value="1"/>
</dbReference>
<dbReference type="InterPro" id="IPR006635">
    <property type="entry name" value="NEAT_dom"/>
</dbReference>
<dbReference type="Proteomes" id="UP000051906">
    <property type="component" value="Unassembled WGS sequence"/>
</dbReference>
<dbReference type="OrthoDB" id="2271427at2"/>
<keyword evidence="2" id="KW-0134">Cell wall</keyword>
<dbReference type="SUPFAM" id="SSF158911">
    <property type="entry name" value="NEAT domain-like"/>
    <property type="match status" value="2"/>
</dbReference>
<dbReference type="CDD" id="cd06920">
    <property type="entry name" value="NEAT"/>
    <property type="match status" value="2"/>
</dbReference>
<evidence type="ECO:0000256" key="3">
    <source>
        <dbReference type="ARBA" id="ARBA00022525"/>
    </source>
</evidence>
<comment type="subcellular location">
    <subcellularLocation>
        <location evidence="1">Cell envelope</location>
    </subcellularLocation>
</comment>
<evidence type="ECO:0000259" key="7">
    <source>
        <dbReference type="PROSITE" id="PS50978"/>
    </source>
</evidence>
<dbReference type="Pfam" id="PF00746">
    <property type="entry name" value="Gram_pos_anchor"/>
    <property type="match status" value="1"/>
</dbReference>
<evidence type="ECO:0000256" key="5">
    <source>
        <dbReference type="ARBA" id="ARBA00023088"/>
    </source>
</evidence>
<dbReference type="STRING" id="616990.IV54_GL000072"/>
<dbReference type="InterPro" id="IPR037250">
    <property type="entry name" value="NEAT_dom_sf"/>
</dbReference>
<keyword evidence="5" id="KW-0572">Peptidoglycan-anchor</keyword>
<comment type="caution">
    <text evidence="8">The sequence shown here is derived from an EMBL/GenBank/DDBJ whole genome shotgun (WGS) entry which is preliminary data.</text>
</comment>
<keyword evidence="4" id="KW-0732">Signal</keyword>
<evidence type="ECO:0000256" key="4">
    <source>
        <dbReference type="ARBA" id="ARBA00022729"/>
    </source>
</evidence>
<name>A0A0R2LQQ3_9LACO</name>